<dbReference type="PROSITE" id="PS50835">
    <property type="entry name" value="IG_LIKE"/>
    <property type="match status" value="1"/>
</dbReference>
<evidence type="ECO:0000259" key="3">
    <source>
        <dbReference type="PROSITE" id="PS50835"/>
    </source>
</evidence>
<dbReference type="InterPro" id="IPR007110">
    <property type="entry name" value="Ig-like_dom"/>
</dbReference>
<dbReference type="Ensembl" id="ENSOCUT00000038214.1">
    <property type="protein sequence ID" value="ENSOCUP00000042221.1"/>
    <property type="gene ID" value="ENSOCUG00000008079.3"/>
</dbReference>
<dbReference type="InterPro" id="IPR036179">
    <property type="entry name" value="Ig-like_dom_sf"/>
</dbReference>
<dbReference type="PANTHER" id="PTHR15264">
    <property type="entry name" value="PROGRAMMED CELL DEATH PROTEIN 1"/>
    <property type="match status" value="1"/>
</dbReference>
<dbReference type="GeneTree" id="ENSGT00390000013662"/>
<dbReference type="SMART" id="SM00406">
    <property type="entry name" value="IGv"/>
    <property type="match status" value="1"/>
</dbReference>
<dbReference type="GO" id="GO:0002841">
    <property type="term" value="P:negative regulation of T cell mediated immune response to tumor cell"/>
    <property type="evidence" value="ECO:0007669"/>
    <property type="project" value="Ensembl"/>
</dbReference>
<sequence>MEGCTRGTPNLHSRETKPWDGSRTLGAHIHLGAPRVLSLSCVKLAQTRAEQTAGTAGSNVPLQQPHCDLTVPSHPTVGTRLPPASSRFPLRPWIAHGCPGPGPDAQDRPWSPLTFSPAQATVPEGANVTFTCSFSNISEHFVLNWYRLSPSNQRDKLAAFPEDRSRQPQDSRFRITRLPDGSSFHMSGIGVRRNDSGIYLCGAISLYPLMQIKESPQVELTVTERLLEPSTAQPSPSPRPPGQLQGLLIGVPSVLVGVLLLLLLAWVLVAMCPRTTQEAEGPKSQDQPLEKPLALPGSTMDYGELDFQWREKTPEPPATSVPEQTEYATIVFPDGLGTSSPGRRGSTDCLRGPRPLRSEDGHCSWPL</sequence>
<proteinExistence type="predicted"/>
<feature type="region of interest" description="Disordered" evidence="1">
    <location>
        <begin position="1"/>
        <end position="21"/>
    </location>
</feature>
<reference evidence="4" key="3">
    <citation type="submission" date="2025-09" db="UniProtKB">
        <authorList>
            <consortium name="Ensembl"/>
        </authorList>
    </citation>
    <scope>IDENTIFICATION</scope>
    <source>
        <strain evidence="4">Thorbecke</strain>
    </source>
</reference>
<reference evidence="4" key="2">
    <citation type="submission" date="2025-08" db="UniProtKB">
        <authorList>
            <consortium name="Ensembl"/>
        </authorList>
    </citation>
    <scope>IDENTIFICATION</scope>
    <source>
        <strain evidence="4">Thorbecke</strain>
    </source>
</reference>
<accession>A0A5F9DAC2</accession>
<dbReference type="GO" id="GO:0050868">
    <property type="term" value="P:negative regulation of T cell activation"/>
    <property type="evidence" value="ECO:0007669"/>
    <property type="project" value="Ensembl"/>
</dbReference>
<dbReference type="SMR" id="A0A5F9DAC2"/>
<keyword evidence="2" id="KW-0812">Transmembrane</keyword>
<dbReference type="GO" id="GO:0009897">
    <property type="term" value="C:external side of plasma membrane"/>
    <property type="evidence" value="ECO:0007669"/>
    <property type="project" value="TreeGrafter"/>
</dbReference>
<feature type="transmembrane region" description="Helical" evidence="2">
    <location>
        <begin position="247"/>
        <end position="269"/>
    </location>
</feature>
<evidence type="ECO:0000313" key="4">
    <source>
        <dbReference type="Ensembl" id="ENSOCUP00000042221.1"/>
    </source>
</evidence>
<dbReference type="Gene3D" id="2.60.40.10">
    <property type="entry name" value="Immunoglobulins"/>
    <property type="match status" value="1"/>
</dbReference>
<dbReference type="InterPro" id="IPR013783">
    <property type="entry name" value="Ig-like_fold"/>
</dbReference>
<dbReference type="FunCoup" id="A0A5F9DAC2">
    <property type="interactions" value="253"/>
</dbReference>
<feature type="region of interest" description="Disordered" evidence="1">
    <location>
        <begin position="312"/>
        <end position="367"/>
    </location>
</feature>
<feature type="region of interest" description="Disordered" evidence="1">
    <location>
        <begin position="277"/>
        <end position="297"/>
    </location>
</feature>
<dbReference type="InterPro" id="IPR042379">
    <property type="entry name" value="PDCD1"/>
</dbReference>
<keyword evidence="5" id="KW-1185">Reference proteome</keyword>
<organism evidence="4 5">
    <name type="scientific">Oryctolagus cuniculus</name>
    <name type="common">Rabbit</name>
    <dbReference type="NCBI Taxonomy" id="9986"/>
    <lineage>
        <taxon>Eukaryota</taxon>
        <taxon>Metazoa</taxon>
        <taxon>Chordata</taxon>
        <taxon>Craniata</taxon>
        <taxon>Vertebrata</taxon>
        <taxon>Euteleostomi</taxon>
        <taxon>Mammalia</taxon>
        <taxon>Eutheria</taxon>
        <taxon>Euarchontoglires</taxon>
        <taxon>Glires</taxon>
        <taxon>Lagomorpha</taxon>
        <taxon>Leporidae</taxon>
        <taxon>Oryctolagus</taxon>
    </lineage>
</organism>
<dbReference type="PANTHER" id="PTHR15264:SF2">
    <property type="entry name" value="PROGRAMMED CELL DEATH PROTEIN 1"/>
    <property type="match status" value="1"/>
</dbReference>
<dbReference type="STRING" id="9986.ENSOCUP00000042221"/>
<protein>
    <submittedName>
        <fullName evidence="4">Programmed cell death 1</fullName>
    </submittedName>
</protein>
<dbReference type="AlphaFoldDB" id="A0A5F9DAC2"/>
<dbReference type="SMART" id="SM00409">
    <property type="entry name" value="IG"/>
    <property type="match status" value="1"/>
</dbReference>
<evidence type="ECO:0000313" key="5">
    <source>
        <dbReference type="Proteomes" id="UP000001811"/>
    </source>
</evidence>
<dbReference type="SUPFAM" id="SSF48726">
    <property type="entry name" value="Immunoglobulin"/>
    <property type="match status" value="1"/>
</dbReference>
<dbReference type="GO" id="GO:0038023">
    <property type="term" value="F:signaling receptor activity"/>
    <property type="evidence" value="ECO:0007669"/>
    <property type="project" value="Ensembl"/>
</dbReference>
<feature type="domain" description="Ig-like" evidence="3">
    <location>
        <begin position="103"/>
        <end position="223"/>
    </location>
</feature>
<name>A0A5F9DAC2_RABIT</name>
<dbReference type="InParanoid" id="A0A5F9DAC2"/>
<dbReference type="Pfam" id="PF07686">
    <property type="entry name" value="V-set"/>
    <property type="match status" value="1"/>
</dbReference>
<keyword evidence="2" id="KW-1133">Transmembrane helix</keyword>
<dbReference type="GO" id="GO:0070234">
    <property type="term" value="P:positive regulation of T cell apoptotic process"/>
    <property type="evidence" value="ECO:0007669"/>
    <property type="project" value="TreeGrafter"/>
</dbReference>
<gene>
    <name evidence="4" type="primary">PDCD1</name>
</gene>
<reference evidence="4 5" key="1">
    <citation type="journal article" date="2011" name="Nature">
        <title>A high-resolution map of human evolutionary constraint using 29 mammals.</title>
        <authorList>
            <person name="Lindblad-Toh K."/>
            <person name="Garber M."/>
            <person name="Zuk O."/>
            <person name="Lin M.F."/>
            <person name="Parker B.J."/>
            <person name="Washietl S."/>
            <person name="Kheradpour P."/>
            <person name="Ernst J."/>
            <person name="Jordan G."/>
            <person name="Mauceli E."/>
            <person name="Ward L.D."/>
            <person name="Lowe C.B."/>
            <person name="Holloway A.K."/>
            <person name="Clamp M."/>
            <person name="Gnerre S."/>
            <person name="Alfoldi J."/>
            <person name="Beal K."/>
            <person name="Chang J."/>
            <person name="Clawson H."/>
            <person name="Cuff J."/>
            <person name="Di Palma F."/>
            <person name="Fitzgerald S."/>
            <person name="Flicek P."/>
            <person name="Guttman M."/>
            <person name="Hubisz M.J."/>
            <person name="Jaffe D.B."/>
            <person name="Jungreis I."/>
            <person name="Kent W.J."/>
            <person name="Kostka D."/>
            <person name="Lara M."/>
            <person name="Martins A.L."/>
            <person name="Massingham T."/>
            <person name="Moltke I."/>
            <person name="Raney B.J."/>
            <person name="Rasmussen M.D."/>
            <person name="Robinson J."/>
            <person name="Stark A."/>
            <person name="Vilella A.J."/>
            <person name="Wen J."/>
            <person name="Xie X."/>
            <person name="Zody M.C."/>
            <person name="Baldwin J."/>
            <person name="Bloom T."/>
            <person name="Chin C.W."/>
            <person name="Heiman D."/>
            <person name="Nicol R."/>
            <person name="Nusbaum C."/>
            <person name="Young S."/>
            <person name="Wilkinson J."/>
            <person name="Worley K.C."/>
            <person name="Kovar C.L."/>
            <person name="Muzny D.M."/>
            <person name="Gibbs R.A."/>
            <person name="Cree A."/>
            <person name="Dihn H.H."/>
            <person name="Fowler G."/>
            <person name="Jhangiani S."/>
            <person name="Joshi V."/>
            <person name="Lee S."/>
            <person name="Lewis L.R."/>
            <person name="Nazareth L.V."/>
            <person name="Okwuonu G."/>
            <person name="Santibanez J."/>
            <person name="Warren W.C."/>
            <person name="Mardis E.R."/>
            <person name="Weinstock G.M."/>
            <person name="Wilson R.K."/>
            <person name="Delehaunty K."/>
            <person name="Dooling D."/>
            <person name="Fronik C."/>
            <person name="Fulton L."/>
            <person name="Fulton B."/>
            <person name="Graves T."/>
            <person name="Minx P."/>
            <person name="Sodergren E."/>
            <person name="Birney E."/>
            <person name="Margulies E.H."/>
            <person name="Herrero J."/>
            <person name="Green E.D."/>
            <person name="Haussler D."/>
            <person name="Siepel A."/>
            <person name="Goldman N."/>
            <person name="Pollard K.S."/>
            <person name="Pedersen J.S."/>
            <person name="Lander E.S."/>
            <person name="Kellis M."/>
        </authorList>
    </citation>
    <scope>NUCLEOTIDE SEQUENCE [LARGE SCALE GENOMIC DNA]</scope>
    <source>
        <strain evidence="5">Thorbecke</strain>
    </source>
</reference>
<keyword evidence="2" id="KW-0472">Membrane</keyword>
<dbReference type="InterPro" id="IPR013106">
    <property type="entry name" value="Ig_V-set"/>
</dbReference>
<feature type="compositionally biased region" description="Basic and acidic residues" evidence="1">
    <location>
        <begin position="356"/>
        <end position="367"/>
    </location>
</feature>
<dbReference type="Bgee" id="ENSOCUG00000008079">
    <property type="expression patterns" value="Expressed in testis and 3 other cell types or tissues"/>
</dbReference>
<evidence type="ECO:0000256" key="2">
    <source>
        <dbReference type="SAM" id="Phobius"/>
    </source>
</evidence>
<dbReference type="InterPro" id="IPR003599">
    <property type="entry name" value="Ig_sub"/>
</dbReference>
<dbReference type="Proteomes" id="UP000001811">
    <property type="component" value="Unplaced"/>
</dbReference>
<evidence type="ECO:0000256" key="1">
    <source>
        <dbReference type="SAM" id="MobiDB-lite"/>
    </source>
</evidence>